<reference evidence="3 4" key="1">
    <citation type="submission" date="2023-07" db="EMBL/GenBank/DDBJ databases">
        <title>Description of novel actinomycetes strains, isolated from tidal flat sediment.</title>
        <authorList>
            <person name="Lu C."/>
        </authorList>
    </citation>
    <scope>NUCLEOTIDE SEQUENCE [LARGE SCALE GENOMIC DNA]</scope>
    <source>
        <strain evidence="3 4">SYSU T00b441</strain>
    </source>
</reference>
<gene>
    <name evidence="3" type="ORF">Q6348_06260</name>
</gene>
<dbReference type="GO" id="GO:0016757">
    <property type="term" value="F:glycosyltransferase activity"/>
    <property type="evidence" value="ECO:0007669"/>
    <property type="project" value="UniProtKB-KW"/>
</dbReference>
<evidence type="ECO:0000313" key="3">
    <source>
        <dbReference type="EMBL" id="MDO8106799.1"/>
    </source>
</evidence>
<protein>
    <submittedName>
        <fullName evidence="3">Glycosyltransferase</fullName>
        <ecNumber evidence="3">2.4.-.-</ecNumber>
    </submittedName>
</protein>
<comment type="caution">
    <text evidence="3">The sequence shown here is derived from an EMBL/GenBank/DDBJ whole genome shotgun (WGS) entry which is preliminary data.</text>
</comment>
<keyword evidence="4" id="KW-1185">Reference proteome</keyword>
<dbReference type="InterPro" id="IPR001296">
    <property type="entry name" value="Glyco_trans_1"/>
</dbReference>
<evidence type="ECO:0000259" key="2">
    <source>
        <dbReference type="Pfam" id="PF00534"/>
    </source>
</evidence>
<name>A0ABT9D7H4_9CELL</name>
<evidence type="ECO:0000313" key="4">
    <source>
        <dbReference type="Proteomes" id="UP001232536"/>
    </source>
</evidence>
<dbReference type="Gene3D" id="3.40.50.2000">
    <property type="entry name" value="Glycogen Phosphorylase B"/>
    <property type="match status" value="2"/>
</dbReference>
<dbReference type="EC" id="2.4.-.-" evidence="3"/>
<dbReference type="PANTHER" id="PTHR46401:SF2">
    <property type="entry name" value="GLYCOSYLTRANSFERASE WBBK-RELATED"/>
    <property type="match status" value="1"/>
</dbReference>
<dbReference type="EMBL" id="JAUQYP010000001">
    <property type="protein sequence ID" value="MDO8106799.1"/>
    <property type="molecule type" value="Genomic_DNA"/>
</dbReference>
<sequence length="353" mass="38259">MQVTFDGFWWADGPLANRTVQRELVLAWADAFPQDDLTVALRHGAPADDLPAHASIVRTRLWPHGLSNGAELGVLARRQGADLVIAHNYTARHPRAVTFVHDAMFGDHPEWFSRPERVYFARMLPGLRRARLTVTSTATEARRIERLAPHSAPVADIGLAVSTALVGADAVRPPDVPDDFALTVGRLNVRKNLEAVIRAAVASTSVTPSSPLLVVGSGEHSGVGANLPDQVRQHVAEGSVRFLGRIADAELAWLYTHAAVTLCLSLDEGFGLPALEAVQFGSPAVVSDIPVFAETVGRYARLVDPRADAAVLATTLDSAWGHHPDPAVRDRILARYSWRRSVERLREAVAPLV</sequence>
<keyword evidence="1 3" id="KW-0808">Transferase</keyword>
<organism evidence="3 4">
    <name type="scientific">Actinotalea lenta</name>
    <dbReference type="NCBI Taxonomy" id="3064654"/>
    <lineage>
        <taxon>Bacteria</taxon>
        <taxon>Bacillati</taxon>
        <taxon>Actinomycetota</taxon>
        <taxon>Actinomycetes</taxon>
        <taxon>Micrococcales</taxon>
        <taxon>Cellulomonadaceae</taxon>
        <taxon>Actinotalea</taxon>
    </lineage>
</organism>
<keyword evidence="3" id="KW-0328">Glycosyltransferase</keyword>
<proteinExistence type="predicted"/>
<dbReference type="Pfam" id="PF00534">
    <property type="entry name" value="Glycos_transf_1"/>
    <property type="match status" value="1"/>
</dbReference>
<dbReference type="RefSeq" id="WP_304600443.1">
    <property type="nucleotide sequence ID" value="NZ_JAUQYO010000001.1"/>
</dbReference>
<dbReference type="PANTHER" id="PTHR46401">
    <property type="entry name" value="GLYCOSYLTRANSFERASE WBBK-RELATED"/>
    <property type="match status" value="1"/>
</dbReference>
<accession>A0ABT9D7H4</accession>
<evidence type="ECO:0000256" key="1">
    <source>
        <dbReference type="ARBA" id="ARBA00022679"/>
    </source>
</evidence>
<dbReference type="SUPFAM" id="SSF53756">
    <property type="entry name" value="UDP-Glycosyltransferase/glycogen phosphorylase"/>
    <property type="match status" value="1"/>
</dbReference>
<feature type="domain" description="Glycosyl transferase family 1" evidence="2">
    <location>
        <begin position="177"/>
        <end position="317"/>
    </location>
</feature>
<dbReference type="Proteomes" id="UP001232536">
    <property type="component" value="Unassembled WGS sequence"/>
</dbReference>